<dbReference type="GO" id="GO:0005886">
    <property type="term" value="C:plasma membrane"/>
    <property type="evidence" value="ECO:0007669"/>
    <property type="project" value="TreeGrafter"/>
</dbReference>
<evidence type="ECO:0000259" key="8">
    <source>
        <dbReference type="Pfam" id="PF02770"/>
    </source>
</evidence>
<feature type="domain" description="Acyl-CoA dehydrogenase/oxidase C-terminal" evidence="7">
    <location>
        <begin position="289"/>
        <end position="397"/>
    </location>
</feature>
<evidence type="ECO:0000259" key="9">
    <source>
        <dbReference type="Pfam" id="PF02771"/>
    </source>
</evidence>
<evidence type="ECO:0000313" key="10">
    <source>
        <dbReference type="EMBL" id="MBL7633296.1"/>
    </source>
</evidence>
<keyword evidence="3 6" id="KW-0285">Flavoprotein</keyword>
<proteinExistence type="inferred from homology"/>
<dbReference type="AlphaFoldDB" id="A0A937RWV3"/>
<dbReference type="Gene3D" id="1.20.140.10">
    <property type="entry name" value="Butyryl-CoA Dehydrogenase, subunit A, domain 3"/>
    <property type="match status" value="1"/>
</dbReference>
<comment type="similarity">
    <text evidence="2 6">Belongs to the acyl-CoA dehydrogenase family.</text>
</comment>
<dbReference type="PANTHER" id="PTHR43292:SF4">
    <property type="entry name" value="ACYL-COA DEHYDROGENASE FADE34"/>
    <property type="match status" value="1"/>
</dbReference>
<protein>
    <submittedName>
        <fullName evidence="10">Acyl-CoA dehydrogenase family protein</fullName>
    </submittedName>
</protein>
<dbReference type="SUPFAM" id="SSF47203">
    <property type="entry name" value="Acyl-CoA dehydrogenase C-terminal domain-like"/>
    <property type="match status" value="1"/>
</dbReference>
<dbReference type="InterPro" id="IPR036250">
    <property type="entry name" value="AcylCo_DH-like_C"/>
</dbReference>
<dbReference type="InterPro" id="IPR013786">
    <property type="entry name" value="AcylCoA_DH/ox_N"/>
</dbReference>
<dbReference type="SUPFAM" id="SSF56645">
    <property type="entry name" value="Acyl-CoA dehydrogenase NM domain-like"/>
    <property type="match status" value="1"/>
</dbReference>
<comment type="caution">
    <text evidence="10">The sequence shown here is derived from an EMBL/GenBank/DDBJ whole genome shotgun (WGS) entry which is preliminary data.</text>
</comment>
<evidence type="ECO:0000259" key="7">
    <source>
        <dbReference type="Pfam" id="PF00441"/>
    </source>
</evidence>
<dbReference type="EMBL" id="JAEACQ010000379">
    <property type="protein sequence ID" value="MBL7633296.1"/>
    <property type="molecule type" value="Genomic_DNA"/>
</dbReference>
<keyword evidence="5 6" id="KW-0560">Oxidoreductase</keyword>
<evidence type="ECO:0000256" key="6">
    <source>
        <dbReference type="RuleBase" id="RU362125"/>
    </source>
</evidence>
<comment type="cofactor">
    <cofactor evidence="1 6">
        <name>FAD</name>
        <dbReference type="ChEBI" id="CHEBI:57692"/>
    </cofactor>
</comment>
<dbReference type="Gene3D" id="2.40.110.10">
    <property type="entry name" value="Butyryl-CoA Dehydrogenase, subunit A, domain 2"/>
    <property type="match status" value="1"/>
</dbReference>
<dbReference type="Proteomes" id="UP000604475">
    <property type="component" value="Unassembled WGS sequence"/>
</dbReference>
<keyword evidence="11" id="KW-1185">Reference proteome</keyword>
<dbReference type="InterPro" id="IPR052161">
    <property type="entry name" value="Mycobact_Acyl-CoA_DH"/>
</dbReference>
<evidence type="ECO:0000256" key="1">
    <source>
        <dbReference type="ARBA" id="ARBA00001974"/>
    </source>
</evidence>
<name>A0A937RWV3_9ACTN</name>
<evidence type="ECO:0000256" key="4">
    <source>
        <dbReference type="ARBA" id="ARBA00022827"/>
    </source>
</evidence>
<evidence type="ECO:0000313" key="11">
    <source>
        <dbReference type="Proteomes" id="UP000604475"/>
    </source>
</evidence>
<dbReference type="Pfam" id="PF00441">
    <property type="entry name" value="Acyl-CoA_dh_1"/>
    <property type="match status" value="1"/>
</dbReference>
<dbReference type="InterPro" id="IPR037069">
    <property type="entry name" value="AcylCoA_DH/ox_N_sf"/>
</dbReference>
<keyword evidence="4 6" id="KW-0274">FAD</keyword>
<dbReference type="Pfam" id="PF02770">
    <property type="entry name" value="Acyl-CoA_dh_M"/>
    <property type="match status" value="1"/>
</dbReference>
<feature type="domain" description="Acyl-CoA dehydrogenase/oxidase N-terminal" evidence="9">
    <location>
        <begin position="10"/>
        <end position="131"/>
    </location>
</feature>
<dbReference type="InterPro" id="IPR009075">
    <property type="entry name" value="AcylCo_DH/oxidase_C"/>
</dbReference>
<dbReference type="InterPro" id="IPR046373">
    <property type="entry name" value="Acyl-CoA_Oxase/DH_mid-dom_sf"/>
</dbReference>
<feature type="domain" description="Acyl-CoA oxidase/dehydrogenase middle" evidence="8">
    <location>
        <begin position="138"/>
        <end position="220"/>
    </location>
</feature>
<accession>A0A937RWV3</accession>
<organism evidence="10 11">
    <name type="scientific">Frankia nepalensis</name>
    <dbReference type="NCBI Taxonomy" id="1836974"/>
    <lineage>
        <taxon>Bacteria</taxon>
        <taxon>Bacillati</taxon>
        <taxon>Actinomycetota</taxon>
        <taxon>Actinomycetes</taxon>
        <taxon>Frankiales</taxon>
        <taxon>Frankiaceae</taxon>
        <taxon>Frankia</taxon>
    </lineage>
</organism>
<dbReference type="GO" id="GO:0016627">
    <property type="term" value="F:oxidoreductase activity, acting on the CH-CH group of donors"/>
    <property type="evidence" value="ECO:0007669"/>
    <property type="project" value="InterPro"/>
</dbReference>
<dbReference type="InterPro" id="IPR009100">
    <property type="entry name" value="AcylCoA_DH/oxidase_NM_dom_sf"/>
</dbReference>
<gene>
    <name evidence="10" type="ORF">I7412_40330</name>
</gene>
<dbReference type="Gene3D" id="1.10.540.10">
    <property type="entry name" value="Acyl-CoA dehydrogenase/oxidase, N-terminal domain"/>
    <property type="match status" value="1"/>
</dbReference>
<dbReference type="InterPro" id="IPR006091">
    <property type="entry name" value="Acyl-CoA_Oxase/DH_mid-dom"/>
</dbReference>
<reference evidence="10" key="1">
    <citation type="submission" date="2020-12" db="EMBL/GenBank/DDBJ databases">
        <title>Genomic characterization of non-nitrogen-fixing Frankia strains.</title>
        <authorList>
            <person name="Carlos-Shanley C."/>
            <person name="Guerra T."/>
            <person name="Hahn D."/>
        </authorList>
    </citation>
    <scope>NUCLEOTIDE SEQUENCE</scope>
    <source>
        <strain evidence="10">CN6</strain>
    </source>
</reference>
<evidence type="ECO:0000256" key="5">
    <source>
        <dbReference type="ARBA" id="ARBA00023002"/>
    </source>
</evidence>
<dbReference type="GO" id="GO:0050660">
    <property type="term" value="F:flavin adenine dinucleotide binding"/>
    <property type="evidence" value="ECO:0007669"/>
    <property type="project" value="InterPro"/>
</dbReference>
<evidence type="ECO:0000256" key="3">
    <source>
        <dbReference type="ARBA" id="ARBA00022630"/>
    </source>
</evidence>
<sequence>MGADGVESVEEFRARARAWIRANLRPLEAHEEVGIMRPTRTDEEELAAVARDREIQKALFDAGLAGICFPPEYGGRGLTPAHQRAFNEEITGYEYPQRLQVPTFAPCAAVLLEFGTEEQKRAHIPAILKGEEIWMQFLSEPSSGSDVAAALTTAVRDGDDWILNGSKIWTTGAWWSDWGLCLARTNWDVPKHRGLTVFILPIAAAGVDVQRIEMLNGVKEFCQEFMTDVRVPDSDRIGEVDDGWTVGTRWMFHERMSSGSPYVTSPGTSAHHRIGPDWLLDIARGTGRLDDPLVRDLVGEGRVLDLVGAALHPRLALGMTTGRLSDQAAAIGRLYSGVCATRLTTIAFDIAGGAGAAWADDDGAASDVGADFLMRQTATIGGGTTEMARNVVSERVLGMPREAALDRGRPFREVPRGGRSGG</sequence>
<evidence type="ECO:0000256" key="2">
    <source>
        <dbReference type="ARBA" id="ARBA00009347"/>
    </source>
</evidence>
<dbReference type="Pfam" id="PF02771">
    <property type="entry name" value="Acyl-CoA_dh_N"/>
    <property type="match status" value="1"/>
</dbReference>
<dbReference type="PANTHER" id="PTHR43292">
    <property type="entry name" value="ACYL-COA DEHYDROGENASE"/>
    <property type="match status" value="1"/>
</dbReference>